<dbReference type="AlphaFoldDB" id="A0A415S182"/>
<gene>
    <name evidence="1" type="ORF">DWZ50_18690</name>
</gene>
<comment type="caution">
    <text evidence="1">The sequence shown here is derived from an EMBL/GenBank/DDBJ whole genome shotgun (WGS) entry which is preliminary data.</text>
</comment>
<evidence type="ECO:0000313" key="1">
    <source>
        <dbReference type="EMBL" id="RHM68748.1"/>
    </source>
</evidence>
<dbReference type="Proteomes" id="UP000285610">
    <property type="component" value="Unassembled WGS sequence"/>
</dbReference>
<dbReference type="EMBL" id="QRQE01000079">
    <property type="protein sequence ID" value="RHM68748.1"/>
    <property type="molecule type" value="Genomic_DNA"/>
</dbReference>
<evidence type="ECO:0000313" key="2">
    <source>
        <dbReference type="Proteomes" id="UP000285610"/>
    </source>
</evidence>
<reference evidence="1 2" key="1">
    <citation type="submission" date="2018-08" db="EMBL/GenBank/DDBJ databases">
        <title>A genome reference for cultivated species of the human gut microbiota.</title>
        <authorList>
            <person name="Zou Y."/>
            <person name="Xue W."/>
            <person name="Luo G."/>
        </authorList>
    </citation>
    <scope>NUCLEOTIDE SEQUENCE [LARGE SCALE GENOMIC DNA]</scope>
    <source>
        <strain evidence="1 2">AF33-12</strain>
    </source>
</reference>
<name>A0A415S182_MEDGN</name>
<organism evidence="1 2">
    <name type="scientific">Mediterraneibacter gnavus</name>
    <name type="common">Ruminococcus gnavus</name>
    <dbReference type="NCBI Taxonomy" id="33038"/>
    <lineage>
        <taxon>Bacteria</taxon>
        <taxon>Bacillati</taxon>
        <taxon>Bacillota</taxon>
        <taxon>Clostridia</taxon>
        <taxon>Lachnospirales</taxon>
        <taxon>Lachnospiraceae</taxon>
        <taxon>Mediterraneibacter</taxon>
    </lineage>
</organism>
<dbReference type="RefSeq" id="WP_118445397.1">
    <property type="nucleotide sequence ID" value="NZ_JBCOVY010000122.1"/>
</dbReference>
<proteinExistence type="predicted"/>
<protein>
    <submittedName>
        <fullName evidence="1">Uncharacterized protein</fullName>
    </submittedName>
</protein>
<sequence length="246" mass="28781">MSRRKKGIFVLAIASGMAAVAGAIWIASGSRTGPDIAIEGHSISREEYLDCMKSVEYDTKIQIQQEHGTAYSEDFWLQEYNGRAGYEILAENTVERLKYIHAVYDIAWENDDVEDASYAALRRRWENENSRRNEKDDNGEVIYGLKEYTFELYLQYEMSILKETYCNDGTREGMDLTDEEMHAHYDSREWTFKENEERADFDTAKVAVERELREQKYDDMVERWARDSKVDGSMEAVFQFTLKNIQ</sequence>
<accession>A0A415S182</accession>